<sequence length="68" mass="7869">SKCHFFYSSILLLGHKVSCLGLLTHKEKVKVILESERPMKVSELQTFLGMLVYFQSFILYFADRMGPL</sequence>
<accession>A0A2H3DSE4</accession>
<gene>
    <name evidence="2" type="ORF">ARMGADRAFT_859811</name>
</gene>
<dbReference type="AlphaFoldDB" id="A0A2H3DSE4"/>
<dbReference type="Gene3D" id="3.30.70.270">
    <property type="match status" value="1"/>
</dbReference>
<feature type="non-terminal residue" evidence="2">
    <location>
        <position position="68"/>
    </location>
</feature>
<name>A0A2H3DSE4_ARMGA</name>
<keyword evidence="1" id="KW-0812">Transmembrane</keyword>
<dbReference type="SUPFAM" id="SSF56672">
    <property type="entry name" value="DNA/RNA polymerases"/>
    <property type="match status" value="1"/>
</dbReference>
<evidence type="ECO:0000313" key="3">
    <source>
        <dbReference type="Proteomes" id="UP000217790"/>
    </source>
</evidence>
<organism evidence="2 3">
    <name type="scientific">Armillaria gallica</name>
    <name type="common">Bulbous honey fungus</name>
    <name type="synonym">Armillaria bulbosa</name>
    <dbReference type="NCBI Taxonomy" id="47427"/>
    <lineage>
        <taxon>Eukaryota</taxon>
        <taxon>Fungi</taxon>
        <taxon>Dikarya</taxon>
        <taxon>Basidiomycota</taxon>
        <taxon>Agaricomycotina</taxon>
        <taxon>Agaricomycetes</taxon>
        <taxon>Agaricomycetidae</taxon>
        <taxon>Agaricales</taxon>
        <taxon>Marasmiineae</taxon>
        <taxon>Physalacriaceae</taxon>
        <taxon>Armillaria</taxon>
    </lineage>
</organism>
<keyword evidence="3" id="KW-1185">Reference proteome</keyword>
<evidence type="ECO:0000256" key="1">
    <source>
        <dbReference type="SAM" id="Phobius"/>
    </source>
</evidence>
<feature type="non-terminal residue" evidence="2">
    <location>
        <position position="1"/>
    </location>
</feature>
<dbReference type="InterPro" id="IPR043502">
    <property type="entry name" value="DNA/RNA_pol_sf"/>
</dbReference>
<dbReference type="InterPro" id="IPR043128">
    <property type="entry name" value="Rev_trsase/Diguanyl_cyclase"/>
</dbReference>
<keyword evidence="1" id="KW-0472">Membrane</keyword>
<protein>
    <recommendedName>
        <fullName evidence="4">DNA/RNA polymerase</fullName>
    </recommendedName>
</protein>
<dbReference type="STRING" id="47427.A0A2H3DSE4"/>
<dbReference type="OrthoDB" id="3364103at2759"/>
<feature type="transmembrane region" description="Helical" evidence="1">
    <location>
        <begin position="6"/>
        <end position="23"/>
    </location>
</feature>
<evidence type="ECO:0000313" key="2">
    <source>
        <dbReference type="EMBL" id="PBK98135.1"/>
    </source>
</evidence>
<dbReference type="EMBL" id="KZ293648">
    <property type="protein sequence ID" value="PBK98135.1"/>
    <property type="molecule type" value="Genomic_DNA"/>
</dbReference>
<keyword evidence="1" id="KW-1133">Transmembrane helix</keyword>
<dbReference type="InParanoid" id="A0A2H3DSE4"/>
<evidence type="ECO:0008006" key="4">
    <source>
        <dbReference type="Google" id="ProtNLM"/>
    </source>
</evidence>
<feature type="transmembrane region" description="Helical" evidence="1">
    <location>
        <begin position="44"/>
        <end position="62"/>
    </location>
</feature>
<proteinExistence type="predicted"/>
<reference evidence="3" key="1">
    <citation type="journal article" date="2017" name="Nat. Ecol. Evol.">
        <title>Genome expansion and lineage-specific genetic innovations in the forest pathogenic fungi Armillaria.</title>
        <authorList>
            <person name="Sipos G."/>
            <person name="Prasanna A.N."/>
            <person name="Walter M.C."/>
            <person name="O'Connor E."/>
            <person name="Balint B."/>
            <person name="Krizsan K."/>
            <person name="Kiss B."/>
            <person name="Hess J."/>
            <person name="Varga T."/>
            <person name="Slot J."/>
            <person name="Riley R."/>
            <person name="Boka B."/>
            <person name="Rigling D."/>
            <person name="Barry K."/>
            <person name="Lee J."/>
            <person name="Mihaltcheva S."/>
            <person name="LaButti K."/>
            <person name="Lipzen A."/>
            <person name="Waldron R."/>
            <person name="Moloney N.M."/>
            <person name="Sperisen C."/>
            <person name="Kredics L."/>
            <person name="Vagvoelgyi C."/>
            <person name="Patrignani A."/>
            <person name="Fitzpatrick D."/>
            <person name="Nagy I."/>
            <person name="Doyle S."/>
            <person name="Anderson J.B."/>
            <person name="Grigoriev I.V."/>
            <person name="Gueldener U."/>
            <person name="Muensterkoetter M."/>
            <person name="Nagy L.G."/>
        </authorList>
    </citation>
    <scope>NUCLEOTIDE SEQUENCE [LARGE SCALE GENOMIC DNA]</scope>
    <source>
        <strain evidence="3">Ar21-2</strain>
    </source>
</reference>
<dbReference type="Proteomes" id="UP000217790">
    <property type="component" value="Unassembled WGS sequence"/>
</dbReference>